<dbReference type="Pfam" id="PF13426">
    <property type="entry name" value="PAS_9"/>
    <property type="match status" value="1"/>
</dbReference>
<organism evidence="12 13">
    <name type="scientific">Methylophaga thiooxydans</name>
    <dbReference type="NCBI Taxonomy" id="392484"/>
    <lineage>
        <taxon>Bacteria</taxon>
        <taxon>Pseudomonadati</taxon>
        <taxon>Pseudomonadota</taxon>
        <taxon>Gammaproteobacteria</taxon>
        <taxon>Thiotrichales</taxon>
        <taxon>Piscirickettsiaceae</taxon>
        <taxon>Methylophaga</taxon>
    </lineage>
</organism>
<evidence type="ECO:0000256" key="3">
    <source>
        <dbReference type="ARBA" id="ARBA00022692"/>
    </source>
</evidence>
<comment type="subcellular location">
    <subcellularLocation>
        <location evidence="2">Membrane</location>
    </subcellularLocation>
</comment>
<feature type="domain" description="EAL" evidence="10">
    <location>
        <begin position="717"/>
        <end position="972"/>
    </location>
</feature>
<dbReference type="SUPFAM" id="SSF141868">
    <property type="entry name" value="EAL domain-like"/>
    <property type="match status" value="1"/>
</dbReference>
<dbReference type="InterPro" id="IPR035965">
    <property type="entry name" value="PAS-like_dom_sf"/>
</dbReference>
<name>A0A0A0BHE0_9GAMM</name>
<dbReference type="RefSeq" id="WP_052093848.1">
    <property type="nucleotide sequence ID" value="NZ_JRQD01000001.1"/>
</dbReference>
<evidence type="ECO:0000256" key="4">
    <source>
        <dbReference type="ARBA" id="ARBA00022989"/>
    </source>
</evidence>
<dbReference type="InterPro" id="IPR052155">
    <property type="entry name" value="Biofilm_reg_signaling"/>
</dbReference>
<dbReference type="SMART" id="SM01079">
    <property type="entry name" value="CHASE"/>
    <property type="match status" value="1"/>
</dbReference>
<dbReference type="PROSITE" id="PS50883">
    <property type="entry name" value="EAL"/>
    <property type="match status" value="1"/>
</dbReference>
<dbReference type="Gene3D" id="3.30.450.350">
    <property type="entry name" value="CHASE domain"/>
    <property type="match status" value="1"/>
</dbReference>
<dbReference type="NCBIfam" id="TIGR00254">
    <property type="entry name" value="GGDEF"/>
    <property type="match status" value="1"/>
</dbReference>
<evidence type="ECO:0000313" key="13">
    <source>
        <dbReference type="Proteomes" id="UP000029999"/>
    </source>
</evidence>
<sequence length="1114" mass="126923">MQQTISTKLAFYSILTVLAVLLIIAAAYLNISLVERHQNQLYSDTQKQLSLYHNRLFTNLQNHIQIVRGLPGLFAINPTLSQDQFERAVRHLVNTQSEIRNIAAAPDMVIRYMYPMEGNRAAVGLDYRHTPSQFEAADRARRTRELVLAGPLELKQGGLGLITRIPVFLQKEASNEEYFWGLISAVIDIDLFLEKNGLNDDMPISLAIKGSDSLGRQGDVFFGDPALFNSPKLTQTLKLPEGEWILSASPRGGWSDVPRDVWQKRILIYGVAMTLFLLLALFIRFIFAASMANQKFRHLIESSPIPYLLLNANREVSFINQAFSDNYGYQLEHVQEGESWWQITAHPQRYRDEFKAYLSHLHHGDKTQPPSSMELEINTLHGQTKVALLSTSFLQDTFDSELLLVVYDITVRKEAEEQLRFSSRVFNQAQEGIIITDTSGTITDVNPAFCEITGFSREEVLGKGPDILNSGKHSPEFFSKMWQSIIDHGYWQGEVWNRRKNGELYAELLTISAITDDDGQSRHFVGLFSDITQTKQQQETLEMMAHYDVLTKLPNRVLFADRFSQAMAHSNRTETMLAICFLDLDNFKPVNDTHGHEVGDQLLIEVAVRLRKNVRDEDTISRFGGDEFAILFRDIESQSECEFMLRRIHESLAQPYNVNDTRIEISASSGVTFYPQENADLDTLLRHADQTMYQAKLAGRNTYKLFNPAQNRQNIEKQQWLQQIRLGLEQDQFRLFYQPKVNMRTGEVFGMEALIRWLHPNKGLLSPIQFLPLIEGTEIEIDVGNWVMRSAMQQLQVWHGEGKEIEVSVNVASLHLQSAHFIDDVEAALATHSDIESRYLQLEIVETSALGDIGAISKVIKLCRDLLGVSIALDDFGTGYSSLTHLRHLTASTIKIDQSFVRDMLDDPQDYTIVDGVSGLAEAFNRQVIAEGVETTESGLMLLMSGCERAQGYGIAKPMPAEEVLVWLNDYKPNIEWQTFAAQPLSMRQQALKLFELTANRWYESFVNNIKRDADKVEHWPIMDNRKCHCGSWLGRVHEQGMFDEIWLDKLEQKHDNLHALAHELRETYLSGHPQDAMAALNEFSRRFESMQELVANATQPTTRLAGRTIQPEG</sequence>
<keyword evidence="4 6" id="KW-1133">Transmembrane helix</keyword>
<dbReference type="AlphaFoldDB" id="A0A0A0BHE0"/>
<dbReference type="InterPro" id="IPR001633">
    <property type="entry name" value="EAL_dom"/>
</dbReference>
<dbReference type="SUPFAM" id="SSF55073">
    <property type="entry name" value="Nucleotide cyclase"/>
    <property type="match status" value="1"/>
</dbReference>
<feature type="domain" description="PAC" evidence="8">
    <location>
        <begin position="491"/>
        <end position="543"/>
    </location>
</feature>
<dbReference type="SMART" id="SM00267">
    <property type="entry name" value="GGDEF"/>
    <property type="match status" value="1"/>
</dbReference>
<dbReference type="PROSITE" id="PS50887">
    <property type="entry name" value="GGDEF"/>
    <property type="match status" value="1"/>
</dbReference>
<dbReference type="InterPro" id="IPR006189">
    <property type="entry name" value="CHASE_dom"/>
</dbReference>
<feature type="transmembrane region" description="Helical" evidence="6">
    <location>
        <begin position="12"/>
        <end position="31"/>
    </location>
</feature>
<reference evidence="12 13" key="1">
    <citation type="submission" date="2014-09" db="EMBL/GenBank/DDBJ databases">
        <authorList>
            <person name="Grob C."/>
            <person name="Taubert M."/>
            <person name="Howat A.M."/>
            <person name="Burns O.J."/>
            <person name="Dixon J.L."/>
            <person name="Chen Y."/>
            <person name="Murrell J.C."/>
        </authorList>
    </citation>
    <scope>NUCLEOTIDE SEQUENCE [LARGE SCALE GENOMIC DNA]</scope>
    <source>
        <strain evidence="12">L4</strain>
    </source>
</reference>
<dbReference type="PANTHER" id="PTHR44757:SF2">
    <property type="entry name" value="BIOFILM ARCHITECTURE MAINTENANCE PROTEIN MBAA"/>
    <property type="match status" value="1"/>
</dbReference>
<evidence type="ECO:0000259" key="11">
    <source>
        <dbReference type="PROSITE" id="PS50887"/>
    </source>
</evidence>
<dbReference type="SUPFAM" id="SSF55785">
    <property type="entry name" value="PYP-like sensor domain (PAS domain)"/>
    <property type="match status" value="2"/>
</dbReference>
<dbReference type="STRING" id="392484.LP43_0371"/>
<evidence type="ECO:0000256" key="1">
    <source>
        <dbReference type="ARBA" id="ARBA00001946"/>
    </source>
</evidence>
<evidence type="ECO:0000256" key="2">
    <source>
        <dbReference type="ARBA" id="ARBA00004370"/>
    </source>
</evidence>
<accession>A0A0A0BHE0</accession>
<comment type="cofactor">
    <cofactor evidence="1">
        <name>Mg(2+)</name>
        <dbReference type="ChEBI" id="CHEBI:18420"/>
    </cofactor>
</comment>
<dbReference type="InterPro" id="IPR029787">
    <property type="entry name" value="Nucleotide_cyclase"/>
</dbReference>
<evidence type="ECO:0000259" key="9">
    <source>
        <dbReference type="PROSITE" id="PS50839"/>
    </source>
</evidence>
<evidence type="ECO:0000313" key="12">
    <source>
        <dbReference type="EMBL" id="KGM07953.1"/>
    </source>
</evidence>
<dbReference type="PROSITE" id="PS50112">
    <property type="entry name" value="PAS"/>
    <property type="match status" value="2"/>
</dbReference>
<evidence type="ECO:0000259" key="10">
    <source>
        <dbReference type="PROSITE" id="PS50883"/>
    </source>
</evidence>
<dbReference type="Pfam" id="PF13188">
    <property type="entry name" value="PAS_8"/>
    <property type="match status" value="1"/>
</dbReference>
<dbReference type="InterPro" id="IPR000014">
    <property type="entry name" value="PAS"/>
</dbReference>
<dbReference type="SMART" id="SM00086">
    <property type="entry name" value="PAC"/>
    <property type="match status" value="2"/>
</dbReference>
<dbReference type="InterPro" id="IPR000160">
    <property type="entry name" value="GGDEF_dom"/>
</dbReference>
<keyword evidence="5 6" id="KW-0472">Membrane</keyword>
<dbReference type="Pfam" id="PF00990">
    <property type="entry name" value="GGDEF"/>
    <property type="match status" value="1"/>
</dbReference>
<dbReference type="FunFam" id="3.30.70.270:FF:000001">
    <property type="entry name" value="Diguanylate cyclase domain protein"/>
    <property type="match status" value="1"/>
</dbReference>
<feature type="domain" description="PAS" evidence="7">
    <location>
        <begin position="292"/>
        <end position="334"/>
    </location>
</feature>
<dbReference type="GO" id="GO:0007165">
    <property type="term" value="P:signal transduction"/>
    <property type="evidence" value="ECO:0007669"/>
    <property type="project" value="UniProtKB-ARBA"/>
</dbReference>
<evidence type="ECO:0000259" key="7">
    <source>
        <dbReference type="PROSITE" id="PS50112"/>
    </source>
</evidence>
<dbReference type="CDD" id="cd00130">
    <property type="entry name" value="PAS"/>
    <property type="match status" value="2"/>
</dbReference>
<dbReference type="NCBIfam" id="TIGR00229">
    <property type="entry name" value="sensory_box"/>
    <property type="match status" value="2"/>
</dbReference>
<dbReference type="Proteomes" id="UP000029999">
    <property type="component" value="Unassembled WGS sequence"/>
</dbReference>
<comment type="caution">
    <text evidence="12">The sequence shown here is derived from an EMBL/GenBank/DDBJ whole genome shotgun (WGS) entry which is preliminary data.</text>
</comment>
<dbReference type="Gene3D" id="1.20.120.30">
    <property type="entry name" value="Aspartate receptor, ligand-binding domain"/>
    <property type="match status" value="1"/>
</dbReference>
<dbReference type="GO" id="GO:0016020">
    <property type="term" value="C:membrane"/>
    <property type="evidence" value="ECO:0007669"/>
    <property type="project" value="UniProtKB-SubCell"/>
</dbReference>
<dbReference type="SMART" id="SM00091">
    <property type="entry name" value="PAS"/>
    <property type="match status" value="2"/>
</dbReference>
<dbReference type="SMART" id="SM00052">
    <property type="entry name" value="EAL"/>
    <property type="match status" value="1"/>
</dbReference>
<dbReference type="InterPro" id="IPR043128">
    <property type="entry name" value="Rev_trsase/Diguanyl_cyclase"/>
</dbReference>
<evidence type="ECO:0000259" key="8">
    <source>
        <dbReference type="PROSITE" id="PS50113"/>
    </source>
</evidence>
<dbReference type="InterPro" id="IPR000700">
    <property type="entry name" value="PAS-assoc_C"/>
</dbReference>
<dbReference type="InterPro" id="IPR001610">
    <property type="entry name" value="PAC"/>
</dbReference>
<feature type="domain" description="PAS" evidence="7">
    <location>
        <begin position="418"/>
        <end position="463"/>
    </location>
</feature>
<dbReference type="Gene3D" id="3.20.20.450">
    <property type="entry name" value="EAL domain"/>
    <property type="match status" value="1"/>
</dbReference>
<gene>
    <name evidence="12" type="ORF">LP43_0371</name>
</gene>
<dbReference type="Gene3D" id="3.30.70.270">
    <property type="match status" value="1"/>
</dbReference>
<feature type="transmembrane region" description="Helical" evidence="6">
    <location>
        <begin position="266"/>
        <end position="287"/>
    </location>
</feature>
<proteinExistence type="predicted"/>
<dbReference type="Pfam" id="PF00563">
    <property type="entry name" value="EAL"/>
    <property type="match status" value="1"/>
</dbReference>
<dbReference type="Gene3D" id="3.30.450.20">
    <property type="entry name" value="PAS domain"/>
    <property type="match status" value="2"/>
</dbReference>
<dbReference type="PROSITE" id="PS50113">
    <property type="entry name" value="PAC"/>
    <property type="match status" value="1"/>
</dbReference>
<dbReference type="Pfam" id="PF03924">
    <property type="entry name" value="CHASE"/>
    <property type="match status" value="1"/>
</dbReference>
<dbReference type="CDD" id="cd01948">
    <property type="entry name" value="EAL"/>
    <property type="match status" value="1"/>
</dbReference>
<dbReference type="GO" id="GO:0003824">
    <property type="term" value="F:catalytic activity"/>
    <property type="evidence" value="ECO:0007669"/>
    <property type="project" value="UniProtKB-ARBA"/>
</dbReference>
<evidence type="ECO:0000256" key="5">
    <source>
        <dbReference type="ARBA" id="ARBA00023136"/>
    </source>
</evidence>
<feature type="domain" description="CHASE" evidence="9">
    <location>
        <begin position="106"/>
        <end position="200"/>
    </location>
</feature>
<dbReference type="PANTHER" id="PTHR44757">
    <property type="entry name" value="DIGUANYLATE CYCLASE DGCP"/>
    <property type="match status" value="1"/>
</dbReference>
<dbReference type="CDD" id="cd01949">
    <property type="entry name" value="GGDEF"/>
    <property type="match status" value="1"/>
</dbReference>
<evidence type="ECO:0000256" key="6">
    <source>
        <dbReference type="SAM" id="Phobius"/>
    </source>
</evidence>
<keyword evidence="3 6" id="KW-0812">Transmembrane</keyword>
<dbReference type="InterPro" id="IPR035919">
    <property type="entry name" value="EAL_sf"/>
</dbReference>
<dbReference type="InterPro" id="IPR042240">
    <property type="entry name" value="CHASE_sf"/>
</dbReference>
<dbReference type="PROSITE" id="PS50839">
    <property type="entry name" value="CHASE"/>
    <property type="match status" value="1"/>
</dbReference>
<dbReference type="EMBL" id="JRQD01000001">
    <property type="protein sequence ID" value="KGM07953.1"/>
    <property type="molecule type" value="Genomic_DNA"/>
</dbReference>
<feature type="domain" description="GGDEF" evidence="11">
    <location>
        <begin position="575"/>
        <end position="708"/>
    </location>
</feature>
<protein>
    <submittedName>
        <fullName evidence="12">Diguanylate cyclase/phosphodiesterase (GGDEF &amp; EAL domains) with PAS/PAC sensor(S)</fullName>
    </submittedName>
</protein>